<dbReference type="EMBL" id="JAVLET010000004">
    <property type="protein sequence ID" value="KAL0470377.1"/>
    <property type="molecule type" value="Genomic_DNA"/>
</dbReference>
<dbReference type="Proteomes" id="UP001451303">
    <property type="component" value="Unassembled WGS sequence"/>
</dbReference>
<evidence type="ECO:0000313" key="2">
    <source>
        <dbReference type="EMBL" id="KAL0470377.1"/>
    </source>
</evidence>
<evidence type="ECO:0000256" key="1">
    <source>
        <dbReference type="SAM" id="MobiDB-lite"/>
    </source>
</evidence>
<reference evidence="2 3" key="1">
    <citation type="submission" date="2023-09" db="EMBL/GenBank/DDBJ databases">
        <title>Multi-omics analysis of a traditional fermented food reveals byproduct-associated fungal strains for waste-to-food upcycling.</title>
        <authorList>
            <consortium name="Lawrence Berkeley National Laboratory"/>
            <person name="Rekdal V.M."/>
            <person name="Villalobos-Escobedo J.M."/>
            <person name="Rodriguez-Valeron N."/>
            <person name="Garcia M.O."/>
            <person name="Vasquez D.P."/>
            <person name="Damayanti I."/>
            <person name="Sorensen P.M."/>
            <person name="Baidoo E.E."/>
            <person name="De Carvalho A.C."/>
            <person name="Riley R."/>
            <person name="Lipzen A."/>
            <person name="He G."/>
            <person name="Yan M."/>
            <person name="Haridas S."/>
            <person name="Daum C."/>
            <person name="Yoshinaga Y."/>
            <person name="Ng V."/>
            <person name="Grigoriev I.V."/>
            <person name="Munk R."/>
            <person name="Nuraida L."/>
            <person name="Wijaya C.H."/>
            <person name="Morales P.-C."/>
            <person name="Keasling J.D."/>
        </authorList>
    </citation>
    <scope>NUCLEOTIDE SEQUENCE [LARGE SCALE GENOMIC DNA]</scope>
    <source>
        <strain evidence="2 3">FGSC 2613</strain>
    </source>
</reference>
<sequence length="104" mass="11590">IATTNPPLLNIANINRLHYSIIANNPLLFIKANNFPLLIKASNLPLLSIASINYPPLKVKDTAKDTARSTVKSRNFEADNEPSTPRRSKKVAENLLKRITTLQK</sequence>
<evidence type="ECO:0000313" key="3">
    <source>
        <dbReference type="Proteomes" id="UP001451303"/>
    </source>
</evidence>
<keyword evidence="3" id="KW-1185">Reference proteome</keyword>
<organism evidence="2 3">
    <name type="scientific">Neurospora intermedia</name>
    <dbReference type="NCBI Taxonomy" id="5142"/>
    <lineage>
        <taxon>Eukaryota</taxon>
        <taxon>Fungi</taxon>
        <taxon>Dikarya</taxon>
        <taxon>Ascomycota</taxon>
        <taxon>Pezizomycotina</taxon>
        <taxon>Sordariomycetes</taxon>
        <taxon>Sordariomycetidae</taxon>
        <taxon>Sordariales</taxon>
        <taxon>Sordariaceae</taxon>
        <taxon>Neurospora</taxon>
    </lineage>
</organism>
<feature type="region of interest" description="Disordered" evidence="1">
    <location>
        <begin position="63"/>
        <end position="94"/>
    </location>
</feature>
<accession>A0ABR3DCH2</accession>
<comment type="caution">
    <text evidence="2">The sequence shown here is derived from an EMBL/GenBank/DDBJ whole genome shotgun (WGS) entry which is preliminary data.</text>
</comment>
<name>A0ABR3DCH2_NEUIN</name>
<feature type="non-terminal residue" evidence="2">
    <location>
        <position position="1"/>
    </location>
</feature>
<gene>
    <name evidence="2" type="ORF">QR685DRAFT_441470</name>
</gene>
<protein>
    <submittedName>
        <fullName evidence="2">Uncharacterized protein</fullName>
    </submittedName>
</protein>
<proteinExistence type="predicted"/>